<protein>
    <submittedName>
        <fullName evidence="6">Deoxyribonuclease (Pyrimidine dimer)</fullName>
    </submittedName>
</protein>
<keyword evidence="1" id="KW-0004">4Fe-4S</keyword>
<dbReference type="PANTHER" id="PTHR10359">
    <property type="entry name" value="A/G-SPECIFIC ADENINE GLYCOSYLASE/ENDONUCLEASE III"/>
    <property type="match status" value="1"/>
</dbReference>
<feature type="domain" description="HhH-GPD" evidence="5">
    <location>
        <begin position="39"/>
        <end position="197"/>
    </location>
</feature>
<dbReference type="GO" id="GO:0003824">
    <property type="term" value="F:catalytic activity"/>
    <property type="evidence" value="ECO:0007669"/>
    <property type="project" value="InterPro"/>
</dbReference>
<dbReference type="Gene3D" id="1.10.340.30">
    <property type="entry name" value="Hypothetical protein, domain 2"/>
    <property type="match status" value="1"/>
</dbReference>
<dbReference type="STRING" id="1423735.FC15_GL000451"/>
<comment type="caution">
    <text evidence="6">The sequence shown here is derived from an EMBL/GenBank/DDBJ whole genome shotgun (WGS) entry which is preliminary data.</text>
</comment>
<keyword evidence="7" id="KW-1185">Reference proteome</keyword>
<sequence>MTKTQLNFVQLYNLLYDHLDSTGWWPARTDWEIVWGAVLIQNTNWKNVDYALATLKDATEFLPSKIRQLSNDELQQIIHSAGFYVRKAQTIQNLCTYFASYEDQLSRLRLKPATVLRRELLALPGIGHETADTLLLYVLSKETFIVDVYSRRLCQHLGINLPPKYDVAQRLIMPQLSSLTLRSFQELHACVVLTGQQFKTESAWQDSFLAPYQLKL</sequence>
<dbReference type="Pfam" id="PF00730">
    <property type="entry name" value="HhH-GPD"/>
    <property type="match status" value="1"/>
</dbReference>
<evidence type="ECO:0000313" key="6">
    <source>
        <dbReference type="EMBL" id="KRM12464.1"/>
    </source>
</evidence>
<evidence type="ECO:0000259" key="5">
    <source>
        <dbReference type="SMART" id="SM00478"/>
    </source>
</evidence>
<keyword evidence="2" id="KW-0479">Metal-binding</keyword>
<dbReference type="InterPro" id="IPR003265">
    <property type="entry name" value="HhH-GPD_domain"/>
</dbReference>
<evidence type="ECO:0000256" key="2">
    <source>
        <dbReference type="ARBA" id="ARBA00022723"/>
    </source>
</evidence>
<dbReference type="GO" id="GO:0006284">
    <property type="term" value="P:base-excision repair"/>
    <property type="evidence" value="ECO:0007669"/>
    <property type="project" value="InterPro"/>
</dbReference>
<dbReference type="Gene3D" id="1.10.1670.10">
    <property type="entry name" value="Helix-hairpin-Helix base-excision DNA repair enzymes (C-terminal)"/>
    <property type="match status" value="1"/>
</dbReference>
<dbReference type="Proteomes" id="UP000051315">
    <property type="component" value="Unassembled WGS sequence"/>
</dbReference>
<dbReference type="InterPro" id="IPR023170">
    <property type="entry name" value="HhH_base_excis_C"/>
</dbReference>
<dbReference type="PIRSF" id="PIRSF001435">
    <property type="entry name" value="Nth"/>
    <property type="match status" value="1"/>
</dbReference>
<dbReference type="GO" id="GO:0051539">
    <property type="term" value="F:4 iron, 4 sulfur cluster binding"/>
    <property type="evidence" value="ECO:0007669"/>
    <property type="project" value="UniProtKB-KW"/>
</dbReference>
<dbReference type="RefSeq" id="WP_057823633.1">
    <property type="nucleotide sequence ID" value="NZ_AZFX01000015.1"/>
</dbReference>
<accession>A0A0R1W3N9</accession>
<evidence type="ECO:0000256" key="1">
    <source>
        <dbReference type="ARBA" id="ARBA00022485"/>
    </source>
</evidence>
<dbReference type="PATRIC" id="fig|1423735.3.peg.465"/>
<reference evidence="6 7" key="1">
    <citation type="journal article" date="2015" name="Genome Announc.">
        <title>Expanding the biotechnology potential of lactobacilli through comparative genomics of 213 strains and associated genera.</title>
        <authorList>
            <person name="Sun Z."/>
            <person name="Harris H.M."/>
            <person name="McCann A."/>
            <person name="Guo C."/>
            <person name="Argimon S."/>
            <person name="Zhang W."/>
            <person name="Yang X."/>
            <person name="Jeffery I.B."/>
            <person name="Cooney J.C."/>
            <person name="Kagawa T.F."/>
            <person name="Liu W."/>
            <person name="Song Y."/>
            <person name="Salvetti E."/>
            <person name="Wrobel A."/>
            <person name="Rasinkangas P."/>
            <person name="Parkhill J."/>
            <person name="Rea M.C."/>
            <person name="O'Sullivan O."/>
            <person name="Ritari J."/>
            <person name="Douillard F.P."/>
            <person name="Paul Ross R."/>
            <person name="Yang R."/>
            <person name="Briner A.E."/>
            <person name="Felis G.E."/>
            <person name="de Vos W.M."/>
            <person name="Barrangou R."/>
            <person name="Klaenhammer T.R."/>
            <person name="Caufield P.W."/>
            <person name="Cui Y."/>
            <person name="Zhang H."/>
            <person name="O'Toole P.W."/>
        </authorList>
    </citation>
    <scope>NUCLEOTIDE SEQUENCE [LARGE SCALE GENOMIC DNA]</scope>
    <source>
        <strain evidence="6 7">DSM 17758</strain>
    </source>
</reference>
<dbReference type="OrthoDB" id="9802365at2"/>
<evidence type="ECO:0000256" key="3">
    <source>
        <dbReference type="ARBA" id="ARBA00023004"/>
    </source>
</evidence>
<evidence type="ECO:0000256" key="4">
    <source>
        <dbReference type="ARBA" id="ARBA00023014"/>
    </source>
</evidence>
<dbReference type="PANTHER" id="PTHR10359:SF19">
    <property type="entry name" value="DNA REPAIR GLYCOSYLASE MJ1434-RELATED"/>
    <property type="match status" value="1"/>
</dbReference>
<organism evidence="6 7">
    <name type="scientific">Lapidilactobacillus concavus DSM 17758</name>
    <dbReference type="NCBI Taxonomy" id="1423735"/>
    <lineage>
        <taxon>Bacteria</taxon>
        <taxon>Bacillati</taxon>
        <taxon>Bacillota</taxon>
        <taxon>Bacilli</taxon>
        <taxon>Lactobacillales</taxon>
        <taxon>Lactobacillaceae</taxon>
        <taxon>Lapidilactobacillus</taxon>
    </lineage>
</organism>
<dbReference type="GO" id="GO:0046872">
    <property type="term" value="F:metal ion binding"/>
    <property type="evidence" value="ECO:0007669"/>
    <property type="project" value="UniProtKB-KW"/>
</dbReference>
<dbReference type="AlphaFoldDB" id="A0A0R1W3N9"/>
<evidence type="ECO:0000313" key="7">
    <source>
        <dbReference type="Proteomes" id="UP000051315"/>
    </source>
</evidence>
<dbReference type="EMBL" id="AZFX01000015">
    <property type="protein sequence ID" value="KRM12464.1"/>
    <property type="molecule type" value="Genomic_DNA"/>
</dbReference>
<dbReference type="SUPFAM" id="SSF48150">
    <property type="entry name" value="DNA-glycosylase"/>
    <property type="match status" value="1"/>
</dbReference>
<dbReference type="InterPro" id="IPR011257">
    <property type="entry name" value="DNA_glycosylase"/>
</dbReference>
<keyword evidence="3" id="KW-0408">Iron</keyword>
<gene>
    <name evidence="6" type="ORF">FC15_GL000451</name>
</gene>
<proteinExistence type="predicted"/>
<name>A0A0R1W3N9_9LACO</name>
<dbReference type="SMART" id="SM00478">
    <property type="entry name" value="ENDO3c"/>
    <property type="match status" value="1"/>
</dbReference>
<keyword evidence="4" id="KW-0411">Iron-sulfur</keyword>
<dbReference type="CDD" id="cd00056">
    <property type="entry name" value="ENDO3c"/>
    <property type="match status" value="1"/>
</dbReference>